<dbReference type="NCBIfam" id="TIGR01161">
    <property type="entry name" value="purK"/>
    <property type="match status" value="1"/>
</dbReference>
<name>A0ABY3X2D3_9GAMM</name>
<dbReference type="InterPro" id="IPR011054">
    <property type="entry name" value="Rudment_hybrid_motif"/>
</dbReference>
<feature type="binding site" evidence="4">
    <location>
        <position position="189"/>
    </location>
    <ligand>
        <name>ATP</name>
        <dbReference type="ChEBI" id="CHEBI:30616"/>
    </ligand>
</feature>
<keyword evidence="3 4" id="KW-0067">ATP-binding</keyword>
<dbReference type="InterPro" id="IPR040686">
    <property type="entry name" value="PurK_C"/>
</dbReference>
<feature type="domain" description="ATP-grasp" evidence="6">
    <location>
        <begin position="110"/>
        <end position="296"/>
    </location>
</feature>
<comment type="function">
    <text evidence="4">Catalyzes the ATP-dependent conversion of 5-aminoimidazole ribonucleotide (AIR) and HCO(3)(-) to N5-carboxyaminoimidazole ribonucleotide (N5-CAIR).</text>
</comment>
<dbReference type="SUPFAM" id="SSF56059">
    <property type="entry name" value="Glutathione synthetase ATP-binding domain-like"/>
    <property type="match status" value="1"/>
</dbReference>
<feature type="binding site" evidence="4">
    <location>
        <begin position="266"/>
        <end position="267"/>
    </location>
    <ligand>
        <name>ATP</name>
        <dbReference type="ChEBI" id="CHEBI:30616"/>
    </ligand>
</feature>
<dbReference type="PANTHER" id="PTHR11609:SF5">
    <property type="entry name" value="PHOSPHORIBOSYLAMINOIMIDAZOLE CARBOXYLASE"/>
    <property type="match status" value="1"/>
</dbReference>
<comment type="similarity">
    <text evidence="4 5">Belongs to the PurK/PurT family.</text>
</comment>
<evidence type="ECO:0000256" key="1">
    <source>
        <dbReference type="ARBA" id="ARBA00022741"/>
    </source>
</evidence>
<dbReference type="InterPro" id="IPR013815">
    <property type="entry name" value="ATP_grasp_subdomain_1"/>
</dbReference>
<accession>A0ABY3X2D3</accession>
<comment type="subunit">
    <text evidence="4 5">Homodimer.</text>
</comment>
<dbReference type="EC" id="6.3.4.18" evidence="4 5"/>
<dbReference type="InterPro" id="IPR054350">
    <property type="entry name" value="PurT/PurK_preATP-grasp"/>
</dbReference>
<feature type="binding site" evidence="4">
    <location>
        <position position="212"/>
    </location>
    <ligand>
        <name>ATP</name>
        <dbReference type="ChEBI" id="CHEBI:30616"/>
    </ligand>
</feature>
<evidence type="ECO:0000259" key="6">
    <source>
        <dbReference type="PROSITE" id="PS50975"/>
    </source>
</evidence>
<evidence type="ECO:0000256" key="3">
    <source>
        <dbReference type="ARBA" id="ARBA00022840"/>
    </source>
</evidence>
<reference evidence="7 8" key="1">
    <citation type="submission" date="2022-03" db="EMBL/GenBank/DDBJ databases">
        <title>Ignatzschineria rhizosphaerae HR5S32.</title>
        <authorList>
            <person name="Sun J.Q."/>
            <person name="Feng J.Y."/>
        </authorList>
    </citation>
    <scope>NUCLEOTIDE SEQUENCE [LARGE SCALE GENOMIC DNA]</scope>
    <source>
        <strain evidence="7 8">HR5S32</strain>
    </source>
</reference>
<dbReference type="SUPFAM" id="SSF52440">
    <property type="entry name" value="PreATP-grasp domain"/>
    <property type="match status" value="1"/>
</dbReference>
<keyword evidence="1 4" id="KW-0547">Nucleotide-binding</keyword>
<dbReference type="InterPro" id="IPR011761">
    <property type="entry name" value="ATP-grasp"/>
</dbReference>
<evidence type="ECO:0000313" key="8">
    <source>
        <dbReference type="Proteomes" id="UP000829542"/>
    </source>
</evidence>
<dbReference type="Gene3D" id="3.30.470.20">
    <property type="entry name" value="ATP-grasp fold, B domain"/>
    <property type="match status" value="1"/>
</dbReference>
<feature type="binding site" evidence="4">
    <location>
        <begin position="181"/>
        <end position="184"/>
    </location>
    <ligand>
        <name>ATP</name>
        <dbReference type="ChEBI" id="CHEBI:30616"/>
    </ligand>
</feature>
<evidence type="ECO:0000256" key="5">
    <source>
        <dbReference type="RuleBase" id="RU361200"/>
    </source>
</evidence>
<dbReference type="RefSeq" id="WP_242151755.1">
    <property type="nucleotide sequence ID" value="NZ_CP093379.1"/>
</dbReference>
<dbReference type="NCBIfam" id="NF004679">
    <property type="entry name" value="PRK06019.1-5"/>
    <property type="match status" value="1"/>
</dbReference>
<evidence type="ECO:0000256" key="4">
    <source>
        <dbReference type="HAMAP-Rule" id="MF_01928"/>
    </source>
</evidence>
<dbReference type="InterPro" id="IPR003135">
    <property type="entry name" value="ATP-grasp_carboxylate-amine"/>
</dbReference>
<dbReference type="GO" id="GO:0034028">
    <property type="term" value="F:5-(carboxyamino)imidazole ribonucleotide synthase activity"/>
    <property type="evidence" value="ECO:0007669"/>
    <property type="project" value="UniProtKB-EC"/>
</dbReference>
<comment type="catalytic activity">
    <reaction evidence="4 5">
        <text>5-amino-1-(5-phospho-beta-D-ribosyl)imidazole + hydrogencarbonate + ATP = 5-carboxyamino-1-(5-phospho-D-ribosyl)imidazole + ADP + phosphate + 2 H(+)</text>
        <dbReference type="Rhea" id="RHEA:19317"/>
        <dbReference type="ChEBI" id="CHEBI:15378"/>
        <dbReference type="ChEBI" id="CHEBI:17544"/>
        <dbReference type="ChEBI" id="CHEBI:30616"/>
        <dbReference type="ChEBI" id="CHEBI:43474"/>
        <dbReference type="ChEBI" id="CHEBI:58730"/>
        <dbReference type="ChEBI" id="CHEBI:137981"/>
        <dbReference type="ChEBI" id="CHEBI:456216"/>
        <dbReference type="EC" id="6.3.4.18"/>
    </reaction>
</comment>
<dbReference type="InterPro" id="IPR016185">
    <property type="entry name" value="PreATP-grasp_dom_sf"/>
</dbReference>
<comment type="function">
    <text evidence="5">Catalyzes the ATP-dependent conversion of 5-aminoimidazole ribonucleotide (AIR) and HCO(3)- to N5-carboxyaminoimidazole ribonucleotide (N5-CAIR).</text>
</comment>
<dbReference type="SUPFAM" id="SSF51246">
    <property type="entry name" value="Rudiment single hybrid motif"/>
    <property type="match status" value="1"/>
</dbReference>
<comment type="pathway">
    <text evidence="4 5">Purine metabolism; IMP biosynthesis via de novo pathway; 5-amino-1-(5-phospho-D-ribosyl)imidazole-4-carboxylate from 5-amino-1-(5-phospho-D-ribosyl)imidazole (N5-CAIR route): step 1/2.</text>
</comment>
<feature type="binding site" evidence="4">
    <location>
        <begin position="152"/>
        <end position="158"/>
    </location>
    <ligand>
        <name>ATP</name>
        <dbReference type="ChEBI" id="CHEBI:30616"/>
    </ligand>
</feature>
<gene>
    <name evidence="4 5 7" type="primary">purK</name>
    <name evidence="7" type="ORF">MMG00_04040</name>
</gene>
<dbReference type="Gene3D" id="3.30.1490.20">
    <property type="entry name" value="ATP-grasp fold, A domain"/>
    <property type="match status" value="1"/>
</dbReference>
<dbReference type="Pfam" id="PF17769">
    <property type="entry name" value="PurK_C"/>
    <property type="match status" value="1"/>
</dbReference>
<proteinExistence type="inferred from homology"/>
<sequence length="372" mass="40978">MHILPGKTIGIIGGGQLGKMLAEAANRMGYYVITLDPASDAPAVSASHGHIVSGFSNEEGYETLISRCDVVTYEFENISAALVKRLNGEYHNIPQGELPLYLAQNRKREKAALTKAGLPVAPYVVLEAVEEEIQNAVNTLGFPFVVKTQEGGYDGKGQVVVRSDADLAKVATLYGIPCVAEKFIPYDWECSIIGTRSINGEYRHFPIAENWHVNNILFKTTAGGEKVTPQLEATLNEMLKTFMETHNIVGTLAMEAFVVGETVYVNELAPRPHNSGHFTIEGCATSQFEQHIRAICGLPLGETTLLQKTVMFNILGQDKEFLFDYIPKMSPDAHLHLYGKKEFKNNRKMGHVTFTGSKGLESFEKAMTDSFV</sequence>
<evidence type="ECO:0000313" key="7">
    <source>
        <dbReference type="EMBL" id="UNM97031.1"/>
    </source>
</evidence>
<feature type="binding site" evidence="4">
    <location>
        <position position="147"/>
    </location>
    <ligand>
        <name>ATP</name>
        <dbReference type="ChEBI" id="CHEBI:30616"/>
    </ligand>
</feature>
<keyword evidence="4 5" id="KW-0436">Ligase</keyword>
<dbReference type="PANTHER" id="PTHR11609">
    <property type="entry name" value="PURINE BIOSYNTHESIS PROTEIN 6/7, PUR6/7"/>
    <property type="match status" value="1"/>
</dbReference>
<organism evidence="7 8">
    <name type="scientific">Ignatzschineria rhizosphaerae</name>
    <dbReference type="NCBI Taxonomy" id="2923279"/>
    <lineage>
        <taxon>Bacteria</taxon>
        <taxon>Pseudomonadati</taxon>
        <taxon>Pseudomonadota</taxon>
        <taxon>Gammaproteobacteria</taxon>
        <taxon>Cardiobacteriales</taxon>
        <taxon>Ignatzschineriaceae</taxon>
        <taxon>Ignatzschineria</taxon>
    </lineage>
</organism>
<evidence type="ECO:0000256" key="2">
    <source>
        <dbReference type="ARBA" id="ARBA00022755"/>
    </source>
</evidence>
<dbReference type="Gene3D" id="3.40.50.20">
    <property type="match status" value="1"/>
</dbReference>
<dbReference type="Proteomes" id="UP000829542">
    <property type="component" value="Chromosome"/>
</dbReference>
<keyword evidence="2 4" id="KW-0658">Purine biosynthesis</keyword>
<dbReference type="NCBIfam" id="NF004675">
    <property type="entry name" value="PRK06019.1-1"/>
    <property type="match status" value="1"/>
</dbReference>
<dbReference type="EMBL" id="CP093379">
    <property type="protein sequence ID" value="UNM97031.1"/>
    <property type="molecule type" value="Genomic_DNA"/>
</dbReference>
<dbReference type="PROSITE" id="PS50975">
    <property type="entry name" value="ATP_GRASP"/>
    <property type="match status" value="1"/>
</dbReference>
<feature type="binding site" evidence="4">
    <location>
        <position position="106"/>
    </location>
    <ligand>
        <name>ATP</name>
        <dbReference type="ChEBI" id="CHEBI:30616"/>
    </ligand>
</feature>
<dbReference type="Pfam" id="PF22660">
    <property type="entry name" value="RS_preATP-grasp-like"/>
    <property type="match status" value="1"/>
</dbReference>
<dbReference type="HAMAP" id="MF_01928">
    <property type="entry name" value="PurK"/>
    <property type="match status" value="1"/>
</dbReference>
<dbReference type="InterPro" id="IPR005875">
    <property type="entry name" value="PurK"/>
</dbReference>
<keyword evidence="8" id="KW-1185">Reference proteome</keyword>
<dbReference type="Pfam" id="PF02222">
    <property type="entry name" value="ATP-grasp"/>
    <property type="match status" value="1"/>
</dbReference>
<protein>
    <recommendedName>
        <fullName evidence="4 5">N5-carboxyaminoimidazole ribonucleotide synthase</fullName>
        <shortName evidence="4 5">N5-CAIR synthase</shortName>
        <ecNumber evidence="4 5">6.3.4.18</ecNumber>
    </recommendedName>
    <alternativeName>
        <fullName evidence="4 5">5-(carboxyamino)imidazole ribonucleotide synthetase</fullName>
    </alternativeName>
</protein>